<feature type="transmembrane region" description="Helical" evidence="9">
    <location>
        <begin position="47"/>
        <end position="64"/>
    </location>
</feature>
<name>A0AB94IWA1_9BACT</name>
<dbReference type="Proteomes" id="UP000008957">
    <property type="component" value="Chromosome"/>
</dbReference>
<evidence type="ECO:0000259" key="10">
    <source>
        <dbReference type="Pfam" id="PF04290"/>
    </source>
</evidence>
<reference evidence="11 12" key="2">
    <citation type="submission" date="2010-03" db="EMBL/GenBank/DDBJ databases">
        <authorList>
            <person name="Pajon A."/>
        </authorList>
    </citation>
    <scope>NUCLEOTIDE SEQUENCE [LARGE SCALE GENOMIC DNA]</scope>
    <source>
        <strain evidence="11 12">SGP1</strain>
    </source>
</reference>
<accession>A0AB94IWA1</accession>
<keyword evidence="3" id="KW-1003">Cell membrane</keyword>
<dbReference type="EMBL" id="FP929056">
    <property type="protein sequence ID" value="CBL27999.1"/>
    <property type="molecule type" value="Genomic_DNA"/>
</dbReference>
<keyword evidence="5 9" id="KW-0812">Transmembrane</keyword>
<keyword evidence="12" id="KW-1185">Reference proteome</keyword>
<keyword evidence="7 9" id="KW-0472">Membrane</keyword>
<dbReference type="PANTHER" id="PTHR35011:SF2">
    <property type="entry name" value="2,3-DIKETO-L-GULONATE TRAP TRANSPORTER SMALL PERMEASE PROTEIN YIAM"/>
    <property type="match status" value="1"/>
</dbReference>
<dbReference type="InterPro" id="IPR007387">
    <property type="entry name" value="TRAP_DctQ"/>
</dbReference>
<evidence type="ECO:0000256" key="8">
    <source>
        <dbReference type="ARBA" id="ARBA00038436"/>
    </source>
</evidence>
<evidence type="ECO:0000256" key="6">
    <source>
        <dbReference type="ARBA" id="ARBA00022989"/>
    </source>
</evidence>
<sequence length="165" mass="18500">MKKTLNALLNLDTLVAGVGLVLIVVMTVAGVFMRKVMGRPFAWMEEMQIFFFIWTIFFGGSVAFRTGSQVSIDLIAVRLSPRARCILDIVDYLITVLVLAYLTKGGYQLMMSVTKKVTPYFKISYSLIDLAVPIGCVLMIIQYSLIAWDKFLRNREAAQEEGAEA</sequence>
<feature type="transmembrane region" description="Helical" evidence="9">
    <location>
        <begin position="85"/>
        <end position="103"/>
    </location>
</feature>
<organism evidence="11 12">
    <name type="scientific">Fretibacterium fastidiosum</name>
    <dbReference type="NCBI Taxonomy" id="651822"/>
    <lineage>
        <taxon>Bacteria</taxon>
        <taxon>Thermotogati</taxon>
        <taxon>Synergistota</taxon>
        <taxon>Synergistia</taxon>
        <taxon>Synergistales</taxon>
        <taxon>Aminobacteriaceae</taxon>
        <taxon>Fretibacterium</taxon>
    </lineage>
</organism>
<evidence type="ECO:0000256" key="7">
    <source>
        <dbReference type="ARBA" id="ARBA00023136"/>
    </source>
</evidence>
<dbReference type="GO" id="GO:0005886">
    <property type="term" value="C:plasma membrane"/>
    <property type="evidence" value="ECO:0007669"/>
    <property type="project" value="UniProtKB-SubCell"/>
</dbReference>
<proteinExistence type="inferred from homology"/>
<feature type="transmembrane region" description="Helical" evidence="9">
    <location>
        <begin position="7"/>
        <end position="32"/>
    </location>
</feature>
<gene>
    <name evidence="11" type="ORF">SY1_06220</name>
</gene>
<protein>
    <submittedName>
        <fullName evidence="11">TRAP-type C4-dicarboxylate transport system, small permease component</fullName>
    </submittedName>
</protein>
<evidence type="ECO:0000313" key="12">
    <source>
        <dbReference type="Proteomes" id="UP000008957"/>
    </source>
</evidence>
<comment type="subcellular location">
    <subcellularLocation>
        <location evidence="1">Cell inner membrane</location>
        <topology evidence="1">Multi-pass membrane protein</topology>
    </subcellularLocation>
</comment>
<keyword evidence="2" id="KW-0813">Transport</keyword>
<evidence type="ECO:0000256" key="2">
    <source>
        <dbReference type="ARBA" id="ARBA00022448"/>
    </source>
</evidence>
<comment type="similarity">
    <text evidence="8">Belongs to the TRAP transporter small permease family.</text>
</comment>
<evidence type="ECO:0000256" key="3">
    <source>
        <dbReference type="ARBA" id="ARBA00022475"/>
    </source>
</evidence>
<keyword evidence="4" id="KW-0997">Cell inner membrane</keyword>
<dbReference type="GO" id="GO:0015740">
    <property type="term" value="P:C4-dicarboxylate transport"/>
    <property type="evidence" value="ECO:0007669"/>
    <property type="project" value="TreeGrafter"/>
</dbReference>
<reference evidence="12" key="1">
    <citation type="submission" date="2010-03" db="EMBL/GenBank/DDBJ databases">
        <title>The genome sequence of Synergistetes sp. SGP1.</title>
        <authorList>
            <consortium name="metaHIT consortium -- http://www.metahit.eu/"/>
            <person name="Pajon A."/>
            <person name="Turner K."/>
            <person name="Parkhill J."/>
            <person name="Wade W."/>
            <person name="Vartoukian S."/>
        </authorList>
    </citation>
    <scope>NUCLEOTIDE SEQUENCE [LARGE SCALE GENOMIC DNA]</scope>
    <source>
        <strain evidence="12">SGP1</strain>
    </source>
</reference>
<evidence type="ECO:0000256" key="1">
    <source>
        <dbReference type="ARBA" id="ARBA00004429"/>
    </source>
</evidence>
<dbReference type="RefSeq" id="WP_015556146.1">
    <property type="nucleotide sequence ID" value="NC_021038.1"/>
</dbReference>
<evidence type="ECO:0000256" key="5">
    <source>
        <dbReference type="ARBA" id="ARBA00022692"/>
    </source>
</evidence>
<dbReference type="AlphaFoldDB" id="A0AB94IWA1"/>
<evidence type="ECO:0000256" key="4">
    <source>
        <dbReference type="ARBA" id="ARBA00022519"/>
    </source>
</evidence>
<dbReference type="InterPro" id="IPR055348">
    <property type="entry name" value="DctQ"/>
</dbReference>
<feature type="transmembrane region" description="Helical" evidence="9">
    <location>
        <begin position="123"/>
        <end position="146"/>
    </location>
</feature>
<dbReference type="PANTHER" id="PTHR35011">
    <property type="entry name" value="2,3-DIKETO-L-GULONATE TRAP TRANSPORTER SMALL PERMEASE PROTEIN YIAM"/>
    <property type="match status" value="1"/>
</dbReference>
<evidence type="ECO:0000256" key="9">
    <source>
        <dbReference type="SAM" id="Phobius"/>
    </source>
</evidence>
<feature type="domain" description="Tripartite ATP-independent periplasmic transporters DctQ component" evidence="10">
    <location>
        <begin position="23"/>
        <end position="148"/>
    </location>
</feature>
<dbReference type="KEGG" id="sbr:SY1_06220"/>
<dbReference type="Pfam" id="PF04290">
    <property type="entry name" value="DctQ"/>
    <property type="match status" value="1"/>
</dbReference>
<keyword evidence="6 9" id="KW-1133">Transmembrane helix</keyword>
<evidence type="ECO:0000313" key="11">
    <source>
        <dbReference type="EMBL" id="CBL27999.1"/>
    </source>
</evidence>
<dbReference type="GO" id="GO:0022857">
    <property type="term" value="F:transmembrane transporter activity"/>
    <property type="evidence" value="ECO:0007669"/>
    <property type="project" value="TreeGrafter"/>
</dbReference>